<organism evidence="10 11">
    <name type="scientific">Microbotryum intermedium</name>
    <dbReference type="NCBI Taxonomy" id="269621"/>
    <lineage>
        <taxon>Eukaryota</taxon>
        <taxon>Fungi</taxon>
        <taxon>Dikarya</taxon>
        <taxon>Basidiomycota</taxon>
        <taxon>Pucciniomycotina</taxon>
        <taxon>Microbotryomycetes</taxon>
        <taxon>Microbotryales</taxon>
        <taxon>Microbotryaceae</taxon>
        <taxon>Microbotryum</taxon>
    </lineage>
</organism>
<feature type="compositionally biased region" description="Basic and acidic residues" evidence="7">
    <location>
        <begin position="35"/>
        <end position="64"/>
    </location>
</feature>
<feature type="transmembrane region" description="Helical" evidence="8">
    <location>
        <begin position="301"/>
        <end position="322"/>
    </location>
</feature>
<keyword evidence="3" id="KW-0813">Transport</keyword>
<sequence length="660" mass="72070">MQPTSISDDPTTTDAADRGPSSPRPNFAAPPSTIKRVDADKDDYQNEPKHSIDGLEDVTMHDESVDASPTVKVGEWQQSPAAEIPGEAEKLPARHGNSLQDQTNYLPVRQILVVFAAMQLAVLLSFLDQSMLSSALPTISAHFGAGRNSSWVASAYLLTSTAFQPIWGRFSDIFGRKLTLQVCILVFTIGSVACVVAQTMKQLIFFRAVAGVGGGGLITLVFIIVSDIVSLKDRGKYQGITETTIIFANCSGPILGGVFAQKLSWRWIFWLTVIIAPIGIVIVQIFLPLKAVKGNMRTKLAQIDYVGSILTIGACTLVLLPLNWGGVTFAWDSPKVLGCLIGGLACFIIFILYEWKIPKIPVIPIYIFKIRTCASVFTSTTISGATILAQIFYVPQFLQIVRGVSPIRSGVLFIPLLLMTTLMVFSTGQGIARTGEYKSFIVCGYVIWSIGLGLLSTLNESSSTAKLVGFLVLTGFGQGQTLQSSLVAVQAAVQRADMSVATSTRNFLRSFGGTLSLAIASTIINNTLKHTLLPQAFSNSLIGKVIDSPTEIWRATTVDGEILFALSPQEKSEIIAAYVKGFRVVFIMFASFQAFNFVITVIFMERLNLVRKDEEALKERGTQMLEERKRKKRAKQGLKDLEKAEEEPESQTTSSVDHRR</sequence>
<dbReference type="OrthoDB" id="10021397at2759"/>
<keyword evidence="4 8" id="KW-0812">Transmembrane</keyword>
<dbReference type="PANTHER" id="PTHR23501">
    <property type="entry name" value="MAJOR FACILITATOR SUPERFAMILY"/>
    <property type="match status" value="1"/>
</dbReference>
<gene>
    <name evidence="10" type="ORF">BQ2448_5399</name>
</gene>
<feature type="transmembrane region" description="Helical" evidence="8">
    <location>
        <begin position="108"/>
        <end position="127"/>
    </location>
</feature>
<dbReference type="Pfam" id="PF07690">
    <property type="entry name" value="MFS_1"/>
    <property type="match status" value="1"/>
</dbReference>
<dbReference type="Gene3D" id="1.20.1720.10">
    <property type="entry name" value="Multidrug resistance protein D"/>
    <property type="match status" value="1"/>
</dbReference>
<evidence type="ECO:0000256" key="6">
    <source>
        <dbReference type="ARBA" id="ARBA00023136"/>
    </source>
</evidence>
<evidence type="ECO:0000256" key="3">
    <source>
        <dbReference type="ARBA" id="ARBA00022448"/>
    </source>
</evidence>
<dbReference type="Proteomes" id="UP000198372">
    <property type="component" value="Unassembled WGS sequence"/>
</dbReference>
<comment type="subcellular location">
    <subcellularLocation>
        <location evidence="1">Endomembrane system</location>
        <topology evidence="1">Multi-pass membrane protein</topology>
    </subcellularLocation>
</comment>
<feature type="transmembrane region" description="Helical" evidence="8">
    <location>
        <begin position="374"/>
        <end position="394"/>
    </location>
</feature>
<dbReference type="Gene3D" id="1.20.1250.20">
    <property type="entry name" value="MFS general substrate transporter like domains"/>
    <property type="match status" value="1"/>
</dbReference>
<reference evidence="11" key="1">
    <citation type="submission" date="2016-09" db="EMBL/GenBank/DDBJ databases">
        <authorList>
            <person name="Jeantristanb JTB J.-T."/>
            <person name="Ricardo R."/>
        </authorList>
    </citation>
    <scope>NUCLEOTIDE SEQUENCE [LARGE SCALE GENOMIC DNA]</scope>
</reference>
<feature type="transmembrane region" description="Helical" evidence="8">
    <location>
        <begin position="584"/>
        <end position="604"/>
    </location>
</feature>
<comment type="similarity">
    <text evidence="2">Belongs to the major facilitator superfamily.</text>
</comment>
<evidence type="ECO:0000256" key="2">
    <source>
        <dbReference type="ARBA" id="ARBA00008335"/>
    </source>
</evidence>
<dbReference type="PROSITE" id="PS50850">
    <property type="entry name" value="MFS"/>
    <property type="match status" value="1"/>
</dbReference>
<feature type="transmembrane region" description="Helical" evidence="8">
    <location>
        <begin position="406"/>
        <end position="425"/>
    </location>
</feature>
<dbReference type="CDD" id="cd17502">
    <property type="entry name" value="MFS_Azr1_MDR_like"/>
    <property type="match status" value="1"/>
</dbReference>
<evidence type="ECO:0000256" key="8">
    <source>
        <dbReference type="SAM" id="Phobius"/>
    </source>
</evidence>
<evidence type="ECO:0000256" key="7">
    <source>
        <dbReference type="SAM" id="MobiDB-lite"/>
    </source>
</evidence>
<feature type="transmembrane region" description="Helical" evidence="8">
    <location>
        <begin position="437"/>
        <end position="458"/>
    </location>
</feature>
<dbReference type="InterPro" id="IPR020846">
    <property type="entry name" value="MFS_dom"/>
</dbReference>
<dbReference type="SUPFAM" id="SSF103473">
    <property type="entry name" value="MFS general substrate transporter"/>
    <property type="match status" value="1"/>
</dbReference>
<evidence type="ECO:0000313" key="11">
    <source>
        <dbReference type="Proteomes" id="UP000198372"/>
    </source>
</evidence>
<feature type="transmembrane region" description="Helical" evidence="8">
    <location>
        <begin position="204"/>
        <end position="225"/>
    </location>
</feature>
<feature type="compositionally biased region" description="Low complexity" evidence="7">
    <location>
        <begin position="1"/>
        <end position="14"/>
    </location>
</feature>
<proteinExistence type="inferred from homology"/>
<name>A0A238F9D0_9BASI</name>
<feature type="region of interest" description="Disordered" evidence="7">
    <location>
        <begin position="1"/>
        <end position="69"/>
    </location>
</feature>
<feature type="transmembrane region" description="Helical" evidence="8">
    <location>
        <begin position="267"/>
        <end position="289"/>
    </location>
</feature>
<evidence type="ECO:0000313" key="10">
    <source>
        <dbReference type="EMBL" id="SCV67788.1"/>
    </source>
</evidence>
<dbReference type="GO" id="GO:0005886">
    <property type="term" value="C:plasma membrane"/>
    <property type="evidence" value="ECO:0007669"/>
    <property type="project" value="TreeGrafter"/>
</dbReference>
<feature type="compositionally biased region" description="Polar residues" evidence="7">
    <location>
        <begin position="650"/>
        <end position="660"/>
    </location>
</feature>
<dbReference type="FunFam" id="1.20.1720.10:FF:000013">
    <property type="entry name" value="Related to multidrug resistance proteins"/>
    <property type="match status" value="1"/>
</dbReference>
<evidence type="ECO:0000256" key="5">
    <source>
        <dbReference type="ARBA" id="ARBA00022989"/>
    </source>
</evidence>
<accession>A0A238F9D0</accession>
<dbReference type="PANTHER" id="PTHR23501:SF189">
    <property type="entry name" value="DRUG TRANSPORTER, PUTATIVE (AFU_ORTHOLOGUE AFUA_4G03920)-RELATED"/>
    <property type="match status" value="1"/>
</dbReference>
<keyword evidence="5 8" id="KW-1133">Transmembrane helix</keyword>
<dbReference type="InterPro" id="IPR036259">
    <property type="entry name" value="MFS_trans_sf"/>
</dbReference>
<keyword evidence="6 8" id="KW-0472">Membrane</keyword>
<feature type="transmembrane region" description="Helical" evidence="8">
    <location>
        <begin position="334"/>
        <end position="353"/>
    </location>
</feature>
<dbReference type="EMBL" id="FMSP01000002">
    <property type="protein sequence ID" value="SCV67788.1"/>
    <property type="molecule type" value="Genomic_DNA"/>
</dbReference>
<feature type="region of interest" description="Disordered" evidence="7">
    <location>
        <begin position="620"/>
        <end position="660"/>
    </location>
</feature>
<keyword evidence="11" id="KW-1185">Reference proteome</keyword>
<feature type="domain" description="Major facilitator superfamily (MFS) profile" evidence="9">
    <location>
        <begin position="114"/>
        <end position="608"/>
    </location>
</feature>
<evidence type="ECO:0000256" key="4">
    <source>
        <dbReference type="ARBA" id="ARBA00022692"/>
    </source>
</evidence>
<protein>
    <submittedName>
        <fullName evidence="10">BQ2448_5399 protein</fullName>
    </submittedName>
</protein>
<dbReference type="GO" id="GO:0022857">
    <property type="term" value="F:transmembrane transporter activity"/>
    <property type="evidence" value="ECO:0007669"/>
    <property type="project" value="InterPro"/>
</dbReference>
<dbReference type="AlphaFoldDB" id="A0A238F9D0"/>
<dbReference type="GO" id="GO:0012505">
    <property type="term" value="C:endomembrane system"/>
    <property type="evidence" value="ECO:0007669"/>
    <property type="project" value="UniProtKB-SubCell"/>
</dbReference>
<evidence type="ECO:0000259" key="9">
    <source>
        <dbReference type="PROSITE" id="PS50850"/>
    </source>
</evidence>
<feature type="transmembrane region" description="Helical" evidence="8">
    <location>
        <begin position="178"/>
        <end position="197"/>
    </location>
</feature>
<evidence type="ECO:0000256" key="1">
    <source>
        <dbReference type="ARBA" id="ARBA00004127"/>
    </source>
</evidence>
<dbReference type="InterPro" id="IPR011701">
    <property type="entry name" value="MFS"/>
</dbReference>